<reference evidence="11" key="1">
    <citation type="journal article" date="2023" name="Arch. Microbiol.">
        <title>Desulfoferula mesophilus gen. nov. sp. nov., a mesophilic sulfate-reducing bacterium isolated from a brackish lake sediment.</title>
        <authorList>
            <person name="Watanabe T."/>
            <person name="Yabe T."/>
            <person name="Tsuji J.M."/>
            <person name="Fukui M."/>
        </authorList>
    </citation>
    <scope>NUCLEOTIDE SEQUENCE [LARGE SCALE GENOMIC DNA]</scope>
    <source>
        <strain evidence="11">12FAK</strain>
    </source>
</reference>
<dbReference type="Pfam" id="PF00410">
    <property type="entry name" value="Ribosomal_S8"/>
    <property type="match status" value="1"/>
</dbReference>
<dbReference type="GO" id="GO:0006412">
    <property type="term" value="P:translation"/>
    <property type="evidence" value="ECO:0007669"/>
    <property type="project" value="UniProtKB-UniRule"/>
</dbReference>
<dbReference type="HAMAP" id="MF_01302_B">
    <property type="entry name" value="Ribosomal_uS8_B"/>
    <property type="match status" value="1"/>
</dbReference>
<evidence type="ECO:0000313" key="10">
    <source>
        <dbReference type="EMBL" id="BEQ16529.1"/>
    </source>
</evidence>
<dbReference type="EMBL" id="AP028679">
    <property type="protein sequence ID" value="BEQ16529.1"/>
    <property type="molecule type" value="Genomic_DNA"/>
</dbReference>
<evidence type="ECO:0000256" key="8">
    <source>
        <dbReference type="HAMAP-Rule" id="MF_01302"/>
    </source>
</evidence>
<comment type="function">
    <text evidence="8">One of the primary rRNA binding proteins, it binds directly to 16S rRNA central domain where it helps coordinate assembly of the platform of the 30S subunit.</text>
</comment>
<dbReference type="SUPFAM" id="SSF56047">
    <property type="entry name" value="Ribosomal protein S8"/>
    <property type="match status" value="1"/>
</dbReference>
<evidence type="ECO:0000313" key="11">
    <source>
        <dbReference type="Proteomes" id="UP001366166"/>
    </source>
</evidence>
<dbReference type="InterPro" id="IPR035987">
    <property type="entry name" value="Ribosomal_uS8_sf"/>
</dbReference>
<dbReference type="Proteomes" id="UP001366166">
    <property type="component" value="Chromosome"/>
</dbReference>
<gene>
    <name evidence="8 10" type="primary">rpsH</name>
    <name evidence="10" type="ORF">FAK_35950</name>
</gene>
<dbReference type="GO" id="GO:0019843">
    <property type="term" value="F:rRNA binding"/>
    <property type="evidence" value="ECO:0007669"/>
    <property type="project" value="UniProtKB-UniRule"/>
</dbReference>
<dbReference type="FunFam" id="3.30.1490.10:FF:000001">
    <property type="entry name" value="30S ribosomal protein S8"/>
    <property type="match status" value="1"/>
</dbReference>
<evidence type="ECO:0000256" key="7">
    <source>
        <dbReference type="ARBA" id="ARBA00046740"/>
    </source>
</evidence>
<dbReference type="GO" id="GO:0003735">
    <property type="term" value="F:structural constituent of ribosome"/>
    <property type="evidence" value="ECO:0007669"/>
    <property type="project" value="InterPro"/>
</dbReference>
<evidence type="ECO:0000256" key="1">
    <source>
        <dbReference type="ARBA" id="ARBA00006471"/>
    </source>
</evidence>
<dbReference type="InterPro" id="IPR047863">
    <property type="entry name" value="Ribosomal_uS8_CS"/>
</dbReference>
<evidence type="ECO:0000256" key="4">
    <source>
        <dbReference type="ARBA" id="ARBA00022980"/>
    </source>
</evidence>
<dbReference type="Gene3D" id="3.30.1490.10">
    <property type="match status" value="1"/>
</dbReference>
<dbReference type="AlphaFoldDB" id="A0AAU9EN65"/>
<dbReference type="GO" id="GO:0005737">
    <property type="term" value="C:cytoplasm"/>
    <property type="evidence" value="ECO:0007669"/>
    <property type="project" value="UniProtKB-ARBA"/>
</dbReference>
<organism evidence="10 11">
    <name type="scientific">Desulfoferula mesophila</name>
    <dbReference type="NCBI Taxonomy" id="3058419"/>
    <lineage>
        <taxon>Bacteria</taxon>
        <taxon>Pseudomonadati</taxon>
        <taxon>Thermodesulfobacteriota</taxon>
        <taxon>Desulfarculia</taxon>
        <taxon>Desulfarculales</taxon>
        <taxon>Desulfarculaceae</taxon>
        <taxon>Desulfoferula</taxon>
    </lineage>
</organism>
<keyword evidence="5 8" id="KW-0687">Ribonucleoprotein</keyword>
<evidence type="ECO:0000256" key="5">
    <source>
        <dbReference type="ARBA" id="ARBA00023274"/>
    </source>
</evidence>
<sequence length="131" mass="14164">MSMQDPVADLLTRVRNAMMAHQDEVTIPSSKLKAAVAKVLVEEGYVADFSVQADDKQGLLTIKLRYVAGVPVIEGIQRVSKPSCRVYVGYDEIPKVRSGLGISILSTPKGVMSDKTARTAKVGGEILCTVW</sequence>
<comment type="similarity">
    <text evidence="1 8 9">Belongs to the universal ribosomal protein uS8 family.</text>
</comment>
<evidence type="ECO:0000256" key="2">
    <source>
        <dbReference type="ARBA" id="ARBA00022730"/>
    </source>
</evidence>
<dbReference type="FunFam" id="3.30.1370.30:FF:000002">
    <property type="entry name" value="30S ribosomal protein S8"/>
    <property type="match status" value="1"/>
</dbReference>
<protein>
    <recommendedName>
        <fullName evidence="6 8">Small ribosomal subunit protein uS8</fullName>
    </recommendedName>
</protein>
<evidence type="ECO:0000256" key="9">
    <source>
        <dbReference type="RuleBase" id="RU003660"/>
    </source>
</evidence>
<keyword evidence="4 8" id="KW-0689">Ribosomal protein</keyword>
<comment type="subunit">
    <text evidence="7 8">Part of the 30S ribosomal subunit. Contacts proteins S5 and S12.</text>
</comment>
<keyword evidence="3 8" id="KW-0694">RNA-binding</keyword>
<dbReference type="KEGG" id="dmp:FAK_35950"/>
<dbReference type="RefSeq" id="WP_338602479.1">
    <property type="nucleotide sequence ID" value="NZ_AP028679.1"/>
</dbReference>
<dbReference type="GO" id="GO:0005840">
    <property type="term" value="C:ribosome"/>
    <property type="evidence" value="ECO:0007669"/>
    <property type="project" value="UniProtKB-KW"/>
</dbReference>
<dbReference type="PROSITE" id="PS00053">
    <property type="entry name" value="RIBOSOMAL_S8"/>
    <property type="match status" value="1"/>
</dbReference>
<keyword evidence="11" id="KW-1185">Reference proteome</keyword>
<proteinExistence type="inferred from homology"/>
<dbReference type="InterPro" id="IPR000630">
    <property type="entry name" value="Ribosomal_uS8"/>
</dbReference>
<accession>A0AAU9EN65</accession>
<keyword evidence="2 8" id="KW-0699">rRNA-binding</keyword>
<dbReference type="GO" id="GO:1990904">
    <property type="term" value="C:ribonucleoprotein complex"/>
    <property type="evidence" value="ECO:0007669"/>
    <property type="project" value="UniProtKB-KW"/>
</dbReference>
<dbReference type="Gene3D" id="3.30.1370.30">
    <property type="match status" value="1"/>
</dbReference>
<dbReference type="PANTHER" id="PTHR11758">
    <property type="entry name" value="40S RIBOSOMAL PROTEIN S15A"/>
    <property type="match status" value="1"/>
</dbReference>
<evidence type="ECO:0000256" key="6">
    <source>
        <dbReference type="ARBA" id="ARBA00035258"/>
    </source>
</evidence>
<dbReference type="NCBIfam" id="NF001109">
    <property type="entry name" value="PRK00136.1"/>
    <property type="match status" value="1"/>
</dbReference>
<evidence type="ECO:0000256" key="3">
    <source>
        <dbReference type="ARBA" id="ARBA00022884"/>
    </source>
</evidence>
<name>A0AAU9EN65_9BACT</name>